<keyword evidence="2" id="KW-1185">Reference proteome</keyword>
<accession>A0ABM7U0J1</accession>
<evidence type="ECO:0000313" key="2">
    <source>
        <dbReference type="Proteomes" id="UP001319874"/>
    </source>
</evidence>
<gene>
    <name evidence="1" type="ORF">PTKU64_83580</name>
</gene>
<reference evidence="1 2" key="1">
    <citation type="journal article" date="2022" name="Front. Microbiol.">
        <title>Identification and characterization of a novel class of self-sufficient cytochrome P450 hydroxylase involved in cyclohexanecarboxylate degradation in Paraburkholderia terrae strain KU-64.</title>
        <authorList>
            <person name="Yamamoto T."/>
            <person name="Hasegawa Y."/>
            <person name="Iwaki H."/>
        </authorList>
    </citation>
    <scope>NUCLEOTIDE SEQUENCE [LARGE SCALE GENOMIC DNA]</scope>
    <source>
        <strain evidence="1 2">KU-64</strain>
    </source>
</reference>
<dbReference type="Proteomes" id="UP001319874">
    <property type="component" value="Chromosome 4"/>
</dbReference>
<dbReference type="EMBL" id="AP024958">
    <property type="protein sequence ID" value="BCZ84683.1"/>
    <property type="molecule type" value="Genomic_DNA"/>
</dbReference>
<proteinExistence type="predicted"/>
<evidence type="ECO:0000313" key="1">
    <source>
        <dbReference type="EMBL" id="BCZ84683.1"/>
    </source>
</evidence>
<protein>
    <submittedName>
        <fullName evidence="1">Uncharacterized protein</fullName>
    </submittedName>
</protein>
<organism evidence="1 2">
    <name type="scientific">Paraburkholderia terrae</name>
    <dbReference type="NCBI Taxonomy" id="311230"/>
    <lineage>
        <taxon>Bacteria</taxon>
        <taxon>Pseudomonadati</taxon>
        <taxon>Pseudomonadota</taxon>
        <taxon>Betaproteobacteria</taxon>
        <taxon>Burkholderiales</taxon>
        <taxon>Burkholderiaceae</taxon>
        <taxon>Paraburkholderia</taxon>
    </lineage>
</organism>
<name>A0ABM7U0J1_9BURK</name>
<sequence>MLGGKLPAGLCAIHPFKCLLCPKQMIAGTVARISAPTQPGSETLKIGGEPGSLIAAMYLRKQFLKHGALRIR</sequence>